<protein>
    <submittedName>
        <fullName evidence="2">Uncharacterized protein</fullName>
    </submittedName>
</protein>
<feature type="transmembrane region" description="Helical" evidence="1">
    <location>
        <begin position="12"/>
        <end position="33"/>
    </location>
</feature>
<sequence>MLSYWLATVRRSAVPTVLTAVVVSGAMAGVLVAEDASAWAGSLLQATLFGLAAGAVLAVAIATSNTWNARRAAARHGLPLTAEAAVVPCSAEIRVPVPTGTTPYQLTDSVLYALRKVPAPRIDEVEEFTHGKLTVVCGSSSGSPVRLRISIVTDRNIAMVTMDSRPVTSWKRLDGGASWSVLSAFEPHVSKAVRYDTDGTNAD</sequence>
<organism evidence="2 3">
    <name type="scientific">Streptomyces laculatispora</name>
    <dbReference type="NCBI Taxonomy" id="887464"/>
    <lineage>
        <taxon>Bacteria</taxon>
        <taxon>Bacillati</taxon>
        <taxon>Actinomycetota</taxon>
        <taxon>Actinomycetes</taxon>
        <taxon>Kitasatosporales</taxon>
        <taxon>Streptomycetaceae</taxon>
        <taxon>Streptomyces</taxon>
    </lineage>
</organism>
<evidence type="ECO:0000256" key="1">
    <source>
        <dbReference type="SAM" id="Phobius"/>
    </source>
</evidence>
<gene>
    <name evidence="2" type="ORF">P8A22_16725</name>
</gene>
<feature type="transmembrane region" description="Helical" evidence="1">
    <location>
        <begin position="39"/>
        <end position="62"/>
    </location>
</feature>
<dbReference type="Proteomes" id="UP001229952">
    <property type="component" value="Chromosome"/>
</dbReference>
<keyword evidence="1" id="KW-1133">Transmembrane helix</keyword>
<name>A0ABY9I3W3_9ACTN</name>
<evidence type="ECO:0000313" key="3">
    <source>
        <dbReference type="Proteomes" id="UP001229952"/>
    </source>
</evidence>
<keyword evidence="3" id="KW-1185">Reference proteome</keyword>
<reference evidence="2 3" key="1">
    <citation type="submission" date="2023-03" db="EMBL/GenBank/DDBJ databases">
        <title>Isolation and description of six Streptomyces strains from soil environments, able to metabolize different microbial glucans.</title>
        <authorList>
            <person name="Widen T."/>
            <person name="Larsbrink J."/>
        </authorList>
    </citation>
    <scope>NUCLEOTIDE SEQUENCE [LARGE SCALE GENOMIC DNA]</scope>
    <source>
        <strain evidence="2 3">Mut2</strain>
    </source>
</reference>
<keyword evidence="1" id="KW-0472">Membrane</keyword>
<keyword evidence="1" id="KW-0812">Transmembrane</keyword>
<evidence type="ECO:0000313" key="2">
    <source>
        <dbReference type="EMBL" id="WLQ41485.1"/>
    </source>
</evidence>
<dbReference type="EMBL" id="CP120992">
    <property type="protein sequence ID" value="WLQ41485.1"/>
    <property type="molecule type" value="Genomic_DNA"/>
</dbReference>
<proteinExistence type="predicted"/>
<dbReference type="RefSeq" id="WP_306088279.1">
    <property type="nucleotide sequence ID" value="NZ_CP120992.1"/>
</dbReference>
<accession>A0ABY9I3W3</accession>